<name>A0AA88JET2_FICCA</name>
<protein>
    <submittedName>
        <fullName evidence="2">Uncharacterized protein</fullName>
    </submittedName>
</protein>
<evidence type="ECO:0000313" key="2">
    <source>
        <dbReference type="EMBL" id="GMN71225.1"/>
    </source>
</evidence>
<keyword evidence="3" id="KW-1185">Reference proteome</keyword>
<dbReference type="EMBL" id="BTGU01010015">
    <property type="protein sequence ID" value="GMN71225.1"/>
    <property type="molecule type" value="Genomic_DNA"/>
</dbReference>
<organism evidence="2 3">
    <name type="scientific">Ficus carica</name>
    <name type="common">Common fig</name>
    <dbReference type="NCBI Taxonomy" id="3494"/>
    <lineage>
        <taxon>Eukaryota</taxon>
        <taxon>Viridiplantae</taxon>
        <taxon>Streptophyta</taxon>
        <taxon>Embryophyta</taxon>
        <taxon>Tracheophyta</taxon>
        <taxon>Spermatophyta</taxon>
        <taxon>Magnoliopsida</taxon>
        <taxon>eudicotyledons</taxon>
        <taxon>Gunneridae</taxon>
        <taxon>Pentapetalae</taxon>
        <taxon>rosids</taxon>
        <taxon>fabids</taxon>
        <taxon>Rosales</taxon>
        <taxon>Moraceae</taxon>
        <taxon>Ficeae</taxon>
        <taxon>Ficus</taxon>
    </lineage>
</organism>
<evidence type="ECO:0000256" key="1">
    <source>
        <dbReference type="SAM" id="MobiDB-lite"/>
    </source>
</evidence>
<reference evidence="2" key="1">
    <citation type="submission" date="2023-07" db="EMBL/GenBank/DDBJ databases">
        <title>draft genome sequence of fig (Ficus carica).</title>
        <authorList>
            <person name="Takahashi T."/>
            <person name="Nishimura K."/>
        </authorList>
    </citation>
    <scope>NUCLEOTIDE SEQUENCE</scope>
</reference>
<dbReference type="AlphaFoldDB" id="A0AA88JET2"/>
<feature type="region of interest" description="Disordered" evidence="1">
    <location>
        <begin position="1"/>
        <end position="75"/>
    </location>
</feature>
<proteinExistence type="predicted"/>
<accession>A0AA88JET2</accession>
<feature type="compositionally biased region" description="Basic and acidic residues" evidence="1">
    <location>
        <begin position="23"/>
        <end position="46"/>
    </location>
</feature>
<feature type="compositionally biased region" description="Low complexity" evidence="1">
    <location>
        <begin position="61"/>
        <end position="74"/>
    </location>
</feature>
<dbReference type="Proteomes" id="UP001187192">
    <property type="component" value="Unassembled WGS sequence"/>
</dbReference>
<gene>
    <name evidence="2" type="ORF">TIFTF001_051806</name>
</gene>
<evidence type="ECO:0000313" key="3">
    <source>
        <dbReference type="Proteomes" id="UP001187192"/>
    </source>
</evidence>
<comment type="caution">
    <text evidence="2">The sequence shown here is derived from an EMBL/GenBank/DDBJ whole genome shotgun (WGS) entry which is preliminary data.</text>
</comment>
<sequence length="132" mass="14494">MATDRRSPTPRILLDLVRSPTSRSERCREREGGDRDMEREREEKSTAGHYQELEGEALPRPSVEAPSFPAAAPSEGNLEQFWPRAGTAALQVPATVPVSACFGAATPSGLVTARRELALQRQKSPPQRRSLT</sequence>